<organism evidence="1 2">
    <name type="scientific">Sorangium cellulosum</name>
    <name type="common">Polyangium cellulosum</name>
    <dbReference type="NCBI Taxonomy" id="56"/>
    <lineage>
        <taxon>Bacteria</taxon>
        <taxon>Pseudomonadati</taxon>
        <taxon>Myxococcota</taxon>
        <taxon>Polyangia</taxon>
        <taxon>Polyangiales</taxon>
        <taxon>Polyangiaceae</taxon>
        <taxon>Sorangium</taxon>
    </lineage>
</organism>
<evidence type="ECO:0000313" key="2">
    <source>
        <dbReference type="Proteomes" id="UP000075502"/>
    </source>
</evidence>
<sequence length="92" mass="10096">MGLGLHLVEHLSGRVPAPLGGAPLVIQHAVWRLERTAVPKRRQPLLETPRRARLLHLAGGADVLLEELLDTGRVSAVRGVLRLPCADHRRRG</sequence>
<accession>A0A150TXE4</accession>
<proteinExistence type="predicted"/>
<dbReference type="AlphaFoldDB" id="A0A150TXE4"/>
<reference evidence="1 2" key="1">
    <citation type="submission" date="2014-02" db="EMBL/GenBank/DDBJ databases">
        <title>The small core and large imbalanced accessory genome model reveals a collaborative survival strategy of Sorangium cellulosum strains in nature.</title>
        <authorList>
            <person name="Han K."/>
            <person name="Peng R."/>
            <person name="Blom J."/>
            <person name="Li Y.-Z."/>
        </authorList>
    </citation>
    <scope>NUCLEOTIDE SEQUENCE [LARGE SCALE GENOMIC DNA]</scope>
    <source>
        <strain evidence="1 2">So0007-03</strain>
    </source>
</reference>
<dbReference type="Proteomes" id="UP000075502">
    <property type="component" value="Unassembled WGS sequence"/>
</dbReference>
<protein>
    <submittedName>
        <fullName evidence="1">Uncharacterized protein</fullName>
    </submittedName>
</protein>
<name>A0A150TXE4_SORCE</name>
<dbReference type="EMBL" id="JEME01000700">
    <property type="protein sequence ID" value="KYG09375.1"/>
    <property type="molecule type" value="Genomic_DNA"/>
</dbReference>
<evidence type="ECO:0000313" key="1">
    <source>
        <dbReference type="EMBL" id="KYG09375.1"/>
    </source>
</evidence>
<comment type="caution">
    <text evidence="1">The sequence shown here is derived from an EMBL/GenBank/DDBJ whole genome shotgun (WGS) entry which is preliminary data.</text>
</comment>
<gene>
    <name evidence="1" type="ORF">BE21_18365</name>
</gene>